<dbReference type="InterPro" id="IPR037143">
    <property type="entry name" value="4-PPantetheinyl_Trfase_dom_sf"/>
</dbReference>
<dbReference type="PANTHER" id="PTHR12215">
    <property type="entry name" value="PHOSPHOPANTETHEINE TRANSFERASE"/>
    <property type="match status" value="1"/>
</dbReference>
<dbReference type="PANTHER" id="PTHR12215:SF10">
    <property type="entry name" value="L-AMINOADIPATE-SEMIALDEHYDE DEHYDROGENASE-PHOSPHOPANTETHEINYL TRANSFERASE"/>
    <property type="match status" value="1"/>
</dbReference>
<evidence type="ECO:0000256" key="1">
    <source>
        <dbReference type="ARBA" id="ARBA00013172"/>
    </source>
</evidence>
<evidence type="ECO:0000259" key="4">
    <source>
        <dbReference type="Pfam" id="PF22624"/>
    </source>
</evidence>
<sequence length="343" mass="38192">MATTSQPTLIQWIFDTRPWFSSATQTRHLPTDPQAQRIMALLPPSETASALKYYHVRDAKMSLASSLIKHLAIAHLSPRTPWHATTITRDARTKPTWIDPTTSTTPIAFNVTHQAGIVALIAIPCPSPSLPVEVGIDLVCTSERRARDHELILSEGWLHFVAMHADVFSPREAAYLKHEVLSAVPGLVSPSGGPSAVLDGKLRAFYALWALREAYVKLTGEALLAEWLQELEFRGFRPVAPTAGWAVPAREEEAETKEDGERKRYGAQAINNPEVWFKGRRVDDVNMSLRAMGEDYMICTAVRTPGRKEVALGWKLRPYRVLDLDDMLEFAEGRASEGDGSWV</sequence>
<dbReference type="Pfam" id="PF22624">
    <property type="entry name" value="AASDHPPT_N"/>
    <property type="match status" value="1"/>
</dbReference>
<reference evidence="5" key="1">
    <citation type="submission" date="2023-06" db="EMBL/GenBank/DDBJ databases">
        <title>Genome-scale phylogeny and comparative genomics of the fungal order Sordariales.</title>
        <authorList>
            <consortium name="Lawrence Berkeley National Laboratory"/>
            <person name="Hensen N."/>
            <person name="Bonometti L."/>
            <person name="Westerberg I."/>
            <person name="Brannstrom I.O."/>
            <person name="Guillou S."/>
            <person name="Cros-Aarteil S."/>
            <person name="Calhoun S."/>
            <person name="Haridas S."/>
            <person name="Kuo A."/>
            <person name="Mondo S."/>
            <person name="Pangilinan J."/>
            <person name="Riley R."/>
            <person name="Labutti K."/>
            <person name="Andreopoulos B."/>
            <person name="Lipzen A."/>
            <person name="Chen C."/>
            <person name="Yanf M."/>
            <person name="Daum C."/>
            <person name="Ng V."/>
            <person name="Clum A."/>
            <person name="Steindorff A."/>
            <person name="Ohm R."/>
            <person name="Martin F."/>
            <person name="Silar P."/>
            <person name="Natvig D."/>
            <person name="Lalanne C."/>
            <person name="Gautier V."/>
            <person name="Ament-Velasquez S.L."/>
            <person name="Kruys A."/>
            <person name="Hutchinson M.I."/>
            <person name="Powell A.J."/>
            <person name="Barry K."/>
            <person name="Miller A.N."/>
            <person name="Grigoriev I.V."/>
            <person name="Debuchy R."/>
            <person name="Gladieux P."/>
            <person name="Thoren M.H."/>
            <person name="Johannesson H."/>
        </authorList>
    </citation>
    <scope>NUCLEOTIDE SEQUENCE</scope>
    <source>
        <strain evidence="5">SMH2532-1</strain>
    </source>
</reference>
<dbReference type="Pfam" id="PF01648">
    <property type="entry name" value="ACPS"/>
    <property type="match status" value="1"/>
</dbReference>
<dbReference type="Proteomes" id="UP001174936">
    <property type="component" value="Unassembled WGS sequence"/>
</dbReference>
<evidence type="ECO:0000259" key="3">
    <source>
        <dbReference type="Pfam" id="PF01648"/>
    </source>
</evidence>
<dbReference type="GO" id="GO:0000287">
    <property type="term" value="F:magnesium ion binding"/>
    <property type="evidence" value="ECO:0007669"/>
    <property type="project" value="InterPro"/>
</dbReference>
<dbReference type="GO" id="GO:0005829">
    <property type="term" value="C:cytosol"/>
    <property type="evidence" value="ECO:0007669"/>
    <property type="project" value="TreeGrafter"/>
</dbReference>
<dbReference type="EC" id="2.7.8.7" evidence="1"/>
<evidence type="ECO:0000256" key="2">
    <source>
        <dbReference type="ARBA" id="ARBA00022679"/>
    </source>
</evidence>
<dbReference type="Gene3D" id="3.90.470.20">
    <property type="entry name" value="4'-phosphopantetheinyl transferase domain"/>
    <property type="match status" value="1"/>
</dbReference>
<dbReference type="InterPro" id="IPR008278">
    <property type="entry name" value="4-PPantetheinyl_Trfase_dom"/>
</dbReference>
<dbReference type="SUPFAM" id="SSF56214">
    <property type="entry name" value="4'-phosphopantetheinyl transferase"/>
    <property type="match status" value="2"/>
</dbReference>
<evidence type="ECO:0000313" key="5">
    <source>
        <dbReference type="EMBL" id="KAK0656297.1"/>
    </source>
</evidence>
<dbReference type="InterPro" id="IPR050559">
    <property type="entry name" value="P-Pant_transferase_sf"/>
</dbReference>
<evidence type="ECO:0000313" key="6">
    <source>
        <dbReference type="Proteomes" id="UP001174936"/>
    </source>
</evidence>
<dbReference type="InterPro" id="IPR055066">
    <property type="entry name" value="AASDHPPT_N"/>
</dbReference>
<comment type="caution">
    <text evidence="5">The sequence shown here is derived from an EMBL/GenBank/DDBJ whole genome shotgun (WGS) entry which is preliminary data.</text>
</comment>
<proteinExistence type="predicted"/>
<gene>
    <name evidence="5" type="ORF">B0T16DRAFT_399020</name>
</gene>
<dbReference type="AlphaFoldDB" id="A0AA39YPF6"/>
<accession>A0AA39YPF6</accession>
<dbReference type="GO" id="GO:0019878">
    <property type="term" value="P:lysine biosynthetic process via aminoadipic acid"/>
    <property type="evidence" value="ECO:0007669"/>
    <property type="project" value="TreeGrafter"/>
</dbReference>
<keyword evidence="6" id="KW-1185">Reference proteome</keyword>
<dbReference type="GO" id="GO:0008897">
    <property type="term" value="F:holo-[acyl-carrier-protein] synthase activity"/>
    <property type="evidence" value="ECO:0007669"/>
    <property type="project" value="UniProtKB-EC"/>
</dbReference>
<feature type="domain" description="4'-phosphopantetheinyl transferase N-terminal" evidence="4">
    <location>
        <begin position="30"/>
        <end position="123"/>
    </location>
</feature>
<keyword evidence="2" id="KW-0808">Transferase</keyword>
<feature type="domain" description="4'-phosphopantetheinyl transferase" evidence="3">
    <location>
        <begin position="134"/>
        <end position="241"/>
    </location>
</feature>
<organism evidence="5 6">
    <name type="scientific">Cercophora newfieldiana</name>
    <dbReference type="NCBI Taxonomy" id="92897"/>
    <lineage>
        <taxon>Eukaryota</taxon>
        <taxon>Fungi</taxon>
        <taxon>Dikarya</taxon>
        <taxon>Ascomycota</taxon>
        <taxon>Pezizomycotina</taxon>
        <taxon>Sordariomycetes</taxon>
        <taxon>Sordariomycetidae</taxon>
        <taxon>Sordariales</taxon>
        <taxon>Lasiosphaeriaceae</taxon>
        <taxon>Cercophora</taxon>
    </lineage>
</organism>
<dbReference type="EMBL" id="JAULSV010000001">
    <property type="protein sequence ID" value="KAK0656297.1"/>
    <property type="molecule type" value="Genomic_DNA"/>
</dbReference>
<protein>
    <recommendedName>
        <fullName evidence="1">holo-[acyl-carrier-protein] synthase</fullName>
        <ecNumber evidence="1">2.7.8.7</ecNumber>
    </recommendedName>
</protein>
<name>A0AA39YPF6_9PEZI</name>